<dbReference type="Gene3D" id="1.50.10.10">
    <property type="match status" value="1"/>
</dbReference>
<evidence type="ECO:0000313" key="2">
    <source>
        <dbReference type="Proteomes" id="UP000887564"/>
    </source>
</evidence>
<keyword evidence="1" id="KW-0472">Membrane</keyword>
<keyword evidence="1" id="KW-1133">Transmembrane helix</keyword>
<organism evidence="2 3">
    <name type="scientific">Parascaris equorum</name>
    <name type="common">Equine roundworm</name>
    <dbReference type="NCBI Taxonomy" id="6256"/>
    <lineage>
        <taxon>Eukaryota</taxon>
        <taxon>Metazoa</taxon>
        <taxon>Ecdysozoa</taxon>
        <taxon>Nematoda</taxon>
        <taxon>Chromadorea</taxon>
        <taxon>Rhabditida</taxon>
        <taxon>Spirurina</taxon>
        <taxon>Ascaridomorpha</taxon>
        <taxon>Ascaridoidea</taxon>
        <taxon>Ascarididae</taxon>
        <taxon>Parascaris</taxon>
    </lineage>
</organism>
<dbReference type="GO" id="GO:0005886">
    <property type="term" value="C:plasma membrane"/>
    <property type="evidence" value="ECO:0007669"/>
    <property type="project" value="TreeGrafter"/>
</dbReference>
<feature type="transmembrane region" description="Helical" evidence="1">
    <location>
        <begin position="46"/>
        <end position="65"/>
    </location>
</feature>
<dbReference type="SUPFAM" id="SSF158745">
    <property type="entry name" value="LanC-like"/>
    <property type="match status" value="1"/>
</dbReference>
<proteinExistence type="predicted"/>
<dbReference type="GO" id="GO:0031179">
    <property type="term" value="P:peptide modification"/>
    <property type="evidence" value="ECO:0007669"/>
    <property type="project" value="InterPro"/>
</dbReference>
<evidence type="ECO:0000313" key="3">
    <source>
        <dbReference type="WBParaSite" id="PEQ_0000851701-mRNA-1"/>
    </source>
</evidence>
<name>A0A914RQ93_PAREQ</name>
<dbReference type="Pfam" id="PF05147">
    <property type="entry name" value="LANC_like"/>
    <property type="match status" value="1"/>
</dbReference>
<dbReference type="InterPro" id="IPR012341">
    <property type="entry name" value="6hp_glycosidase-like_sf"/>
</dbReference>
<dbReference type="PANTHER" id="PTHR12736:SF7">
    <property type="entry name" value="LANC-LIKE PROTEIN 3"/>
    <property type="match status" value="1"/>
</dbReference>
<dbReference type="AlphaFoldDB" id="A0A914RQ93"/>
<evidence type="ECO:0000256" key="1">
    <source>
        <dbReference type="SAM" id="Phobius"/>
    </source>
</evidence>
<dbReference type="Proteomes" id="UP000887564">
    <property type="component" value="Unplaced"/>
</dbReference>
<reference evidence="3" key="1">
    <citation type="submission" date="2022-11" db="UniProtKB">
        <authorList>
            <consortium name="WormBaseParasite"/>
        </authorList>
    </citation>
    <scope>IDENTIFICATION</scope>
</reference>
<dbReference type="PANTHER" id="PTHR12736">
    <property type="entry name" value="LANC-LIKE PROTEIN"/>
    <property type="match status" value="1"/>
</dbReference>
<dbReference type="WBParaSite" id="PEQ_0000851701-mRNA-1">
    <property type="protein sequence ID" value="PEQ_0000851701-mRNA-1"/>
    <property type="gene ID" value="PEQ_0000851701"/>
</dbReference>
<protein>
    <submittedName>
        <fullName evidence="3">Uncharacterized protein</fullName>
    </submittedName>
</protein>
<keyword evidence="1" id="KW-0812">Transmembrane</keyword>
<accession>A0A914RQ93</accession>
<dbReference type="GO" id="GO:0005975">
    <property type="term" value="P:carbohydrate metabolic process"/>
    <property type="evidence" value="ECO:0007669"/>
    <property type="project" value="InterPro"/>
</dbReference>
<sequence>MNLQKDVISMKRIKAVVRKMIESGRSYAVEHNSPTPLMYQYHGREYLGAAHGLMGILQMLLRFIFIKRSSSCRC</sequence>
<keyword evidence="2" id="KW-1185">Reference proteome</keyword>
<dbReference type="InterPro" id="IPR007822">
    <property type="entry name" value="LANC-like"/>
</dbReference>